<dbReference type="Proteomes" id="UP001244787">
    <property type="component" value="Unassembled WGS sequence"/>
</dbReference>
<keyword evidence="1" id="KW-0812">Transmembrane</keyword>
<dbReference type="InterPro" id="IPR025646">
    <property type="entry name" value="DUF4350"/>
</dbReference>
<reference evidence="3 4" key="1">
    <citation type="submission" date="2023-06" db="EMBL/GenBank/DDBJ databases">
        <authorList>
            <person name="Ye Y.-Q."/>
            <person name="Du Z.-J."/>
        </authorList>
    </citation>
    <scope>NUCLEOTIDE SEQUENCE [LARGE SCALE GENOMIC DNA]</scope>
    <source>
        <strain evidence="3 4">SDUM287046</strain>
    </source>
</reference>
<name>A0ABT8DJF4_9FLAO</name>
<evidence type="ECO:0000313" key="3">
    <source>
        <dbReference type="EMBL" id="MDN3724099.1"/>
    </source>
</evidence>
<keyword evidence="4" id="KW-1185">Reference proteome</keyword>
<organism evidence="3 4">
    <name type="scientific">Aequorivita aurantiaca</name>
    <dbReference type="NCBI Taxonomy" id="3053356"/>
    <lineage>
        <taxon>Bacteria</taxon>
        <taxon>Pseudomonadati</taxon>
        <taxon>Bacteroidota</taxon>
        <taxon>Flavobacteriia</taxon>
        <taxon>Flavobacteriales</taxon>
        <taxon>Flavobacteriaceae</taxon>
        <taxon>Aequorivita</taxon>
    </lineage>
</organism>
<keyword evidence="1" id="KW-1133">Transmembrane helix</keyword>
<evidence type="ECO:0000256" key="1">
    <source>
        <dbReference type="SAM" id="Phobius"/>
    </source>
</evidence>
<sequence>MLDKRSKRVLWIFGIALLGIVITELVRPKPIDWSASYVAADKIPFGTFVLFEEAANLFKNSEIKKVEKDPYVFLTDGNYAENSAYIFVNDDVYFDERQTDEILNYVENGNIVFISSRTISHIFRDSLHIDTSINYNILEEELQPKFFSPSLKEDVPHSFKKEVNKAYFVEIDTLKTTALGYYETDSAESEFDHLNFVKVNFGKGQFLFHTLPEAFSNYYLLKGNAQYAANVLSYIAADKIYWDEHIKSGRKVVTSPMRFVLDQTPLTWAYYMLVAGLLIFVLFKAKREQRIIEVIEPLENTSVEFTKTIGDLYFQHKDYSNIIAKKITYFFESLRTKYYLNTNEITEDFIQKVALKSGNSLEDTKKLIYLINHLKEKSVHSEADLLQLNKQIEAFRL</sequence>
<evidence type="ECO:0000259" key="2">
    <source>
        <dbReference type="Pfam" id="PF14258"/>
    </source>
</evidence>
<proteinExistence type="predicted"/>
<accession>A0ABT8DJF4</accession>
<comment type="caution">
    <text evidence="3">The sequence shown here is derived from an EMBL/GenBank/DDBJ whole genome shotgun (WGS) entry which is preliminary data.</text>
</comment>
<feature type="domain" description="DUF4350" evidence="2">
    <location>
        <begin position="41"/>
        <end position="232"/>
    </location>
</feature>
<dbReference type="RefSeq" id="WP_290254192.1">
    <property type="nucleotide sequence ID" value="NZ_JAUGQQ010000003.1"/>
</dbReference>
<feature type="transmembrane region" description="Helical" evidence="1">
    <location>
        <begin position="268"/>
        <end position="285"/>
    </location>
</feature>
<dbReference type="Pfam" id="PF14258">
    <property type="entry name" value="DUF4350"/>
    <property type="match status" value="1"/>
</dbReference>
<gene>
    <name evidence="3" type="ORF">QRD02_06865</name>
</gene>
<protein>
    <recommendedName>
        <fullName evidence="2">DUF4350 domain-containing protein</fullName>
    </recommendedName>
</protein>
<keyword evidence="1" id="KW-0472">Membrane</keyword>
<dbReference type="EMBL" id="JAUGQQ010000003">
    <property type="protein sequence ID" value="MDN3724099.1"/>
    <property type="molecule type" value="Genomic_DNA"/>
</dbReference>
<evidence type="ECO:0000313" key="4">
    <source>
        <dbReference type="Proteomes" id="UP001244787"/>
    </source>
</evidence>